<dbReference type="PROSITE" id="PS51886">
    <property type="entry name" value="TLDC"/>
    <property type="match status" value="1"/>
</dbReference>
<dbReference type="Pfam" id="PF07534">
    <property type="entry name" value="TLD"/>
    <property type="match status" value="1"/>
</dbReference>
<dbReference type="AlphaFoldDB" id="A0A443NKY0"/>
<dbReference type="PANTHER" id="PTHR23354:SF104">
    <property type="entry name" value="TLD-DOMAIN CONTAINING NUCLEOLAR PROTEIN"/>
    <property type="match status" value="1"/>
</dbReference>
<accession>A0A443NKY0</accession>
<keyword evidence="3" id="KW-1185">Reference proteome</keyword>
<proteinExistence type="predicted"/>
<dbReference type="EMBL" id="QPKB01000003">
    <property type="protein sequence ID" value="RWR79185.1"/>
    <property type="molecule type" value="Genomic_DNA"/>
</dbReference>
<sequence>MGASSSTGQISEQVKEAESIAASTGSLLLLQNAFSKLSDPTTNSSIPLNSLQECLCLNTTNPVSEASPIYECFLKLLAHIGPSIVDLFFTADKGGVCWVEFLRGYDKCCGRMPSSACLNNLFRLYSVTSIKAGFPSKLEFESDAADSKISGYLFPSDVLMLLWMCWIMFQSSRVLRSSKGKATVFLPDINHLILSAITSCTENSEGFNITDCDISTLKDHISVQKLHMWALTTVPGLAYCFTQYVRDRLQICATAEDDLDSTIEPVGDASSAHECEAYLLTCGRAWGICLSQKNTFSEELLRVCIPGNSIGTYENLLYRSSEHGKGLNRFWSSVEGYLGPLLLLISATSENASGGRWVIGILTQQGFENRDSFYGSSGYLYAISPSFHIYSPSGKDKNFVYSHSHPTGKAYEAHPKPLGIRFGGTIGNERIFMDEDFARVTIRHHAVDKTYKPGSLIPNQGFLPVEASILGVEVWGLGGKTTKEKQDTFKKRESLFSEQRRKVDLKNFAWEDSPEKVMMDMVSDPNRVQREDR</sequence>
<organism evidence="2 3">
    <name type="scientific">Cinnamomum micranthum f. kanehirae</name>
    <dbReference type="NCBI Taxonomy" id="337451"/>
    <lineage>
        <taxon>Eukaryota</taxon>
        <taxon>Viridiplantae</taxon>
        <taxon>Streptophyta</taxon>
        <taxon>Embryophyta</taxon>
        <taxon>Tracheophyta</taxon>
        <taxon>Spermatophyta</taxon>
        <taxon>Magnoliopsida</taxon>
        <taxon>Magnoliidae</taxon>
        <taxon>Laurales</taxon>
        <taxon>Lauraceae</taxon>
        <taxon>Cinnamomum</taxon>
    </lineage>
</organism>
<feature type="domain" description="TLDc" evidence="1">
    <location>
        <begin position="291"/>
        <end position="478"/>
    </location>
</feature>
<dbReference type="InterPro" id="IPR006571">
    <property type="entry name" value="TLDc_dom"/>
</dbReference>
<gene>
    <name evidence="2" type="ORF">CKAN_00774800</name>
</gene>
<dbReference type="OrthoDB" id="289228at2759"/>
<evidence type="ECO:0000313" key="3">
    <source>
        <dbReference type="Proteomes" id="UP000283530"/>
    </source>
</evidence>
<evidence type="ECO:0000259" key="1">
    <source>
        <dbReference type="PROSITE" id="PS51886"/>
    </source>
</evidence>
<protein>
    <submittedName>
        <fullName evidence="2">TLD-domain-containing protein</fullName>
    </submittedName>
</protein>
<evidence type="ECO:0000313" key="2">
    <source>
        <dbReference type="EMBL" id="RWR79185.1"/>
    </source>
</evidence>
<dbReference type="PANTHER" id="PTHR23354">
    <property type="entry name" value="NUCLEOLAR PROTEIN 7/ESTROGEN RECEPTOR COACTIVATOR-RELATED"/>
    <property type="match status" value="1"/>
</dbReference>
<comment type="caution">
    <text evidence="2">The sequence shown here is derived from an EMBL/GenBank/DDBJ whole genome shotgun (WGS) entry which is preliminary data.</text>
</comment>
<dbReference type="Proteomes" id="UP000283530">
    <property type="component" value="Unassembled WGS sequence"/>
</dbReference>
<name>A0A443NKY0_9MAGN</name>
<dbReference type="SMART" id="SM00584">
    <property type="entry name" value="TLDc"/>
    <property type="match status" value="1"/>
</dbReference>
<reference evidence="2 3" key="1">
    <citation type="journal article" date="2019" name="Nat. Plants">
        <title>Stout camphor tree genome fills gaps in understanding of flowering plant genome evolution.</title>
        <authorList>
            <person name="Chaw S.M."/>
            <person name="Liu Y.C."/>
            <person name="Wu Y.W."/>
            <person name="Wang H.Y."/>
            <person name="Lin C.I."/>
            <person name="Wu C.S."/>
            <person name="Ke H.M."/>
            <person name="Chang L.Y."/>
            <person name="Hsu C.Y."/>
            <person name="Yang H.T."/>
            <person name="Sudianto E."/>
            <person name="Hsu M.H."/>
            <person name="Wu K.P."/>
            <person name="Wang L.N."/>
            <person name="Leebens-Mack J.H."/>
            <person name="Tsai I.J."/>
        </authorList>
    </citation>
    <scope>NUCLEOTIDE SEQUENCE [LARGE SCALE GENOMIC DNA]</scope>
    <source>
        <strain evidence="3">cv. Chaw 1501</strain>
        <tissue evidence="2">Young leaves</tissue>
    </source>
</reference>